<evidence type="ECO:0000313" key="2">
    <source>
        <dbReference type="EMBL" id="MBB4932692.1"/>
    </source>
</evidence>
<gene>
    <name evidence="2" type="ORF">F4561_003512</name>
</gene>
<dbReference type="RefSeq" id="WP_184580292.1">
    <property type="nucleotide sequence ID" value="NZ_JACHJT010000001.1"/>
</dbReference>
<keyword evidence="1" id="KW-0812">Transmembrane</keyword>
<name>A0A7W7RIV5_9ACTN</name>
<comment type="caution">
    <text evidence="2">The sequence shown here is derived from an EMBL/GenBank/DDBJ whole genome shotgun (WGS) entry which is preliminary data.</text>
</comment>
<dbReference type="InterPro" id="IPR056926">
    <property type="entry name" value="FLQE3_permease"/>
</dbReference>
<reference evidence="2 3" key="1">
    <citation type="submission" date="2020-08" db="EMBL/GenBank/DDBJ databases">
        <title>Sequencing the genomes of 1000 actinobacteria strains.</title>
        <authorList>
            <person name="Klenk H.-P."/>
        </authorList>
    </citation>
    <scope>NUCLEOTIDE SEQUENCE [LARGE SCALE GENOMIC DNA]</scope>
    <source>
        <strain evidence="2 3">DSM 102030</strain>
    </source>
</reference>
<protein>
    <submittedName>
        <fullName evidence="2">Fluoroquinolone transport system permease protein</fullName>
    </submittedName>
</protein>
<feature type="transmembrane region" description="Helical" evidence="1">
    <location>
        <begin position="207"/>
        <end position="225"/>
    </location>
</feature>
<feature type="transmembrane region" description="Helical" evidence="1">
    <location>
        <begin position="175"/>
        <end position="195"/>
    </location>
</feature>
<feature type="transmembrane region" description="Helical" evidence="1">
    <location>
        <begin position="122"/>
        <end position="144"/>
    </location>
</feature>
<organism evidence="2 3">
    <name type="scientific">Lipingzhangella halophila</name>
    <dbReference type="NCBI Taxonomy" id="1783352"/>
    <lineage>
        <taxon>Bacteria</taxon>
        <taxon>Bacillati</taxon>
        <taxon>Actinomycetota</taxon>
        <taxon>Actinomycetes</taxon>
        <taxon>Streptosporangiales</taxon>
        <taxon>Nocardiopsidaceae</taxon>
        <taxon>Lipingzhangella</taxon>
    </lineage>
</organism>
<evidence type="ECO:0000256" key="1">
    <source>
        <dbReference type="SAM" id="Phobius"/>
    </source>
</evidence>
<dbReference type="Pfam" id="PF24686">
    <property type="entry name" value="FLQE3_permease"/>
    <property type="match status" value="1"/>
</dbReference>
<dbReference type="EMBL" id="JACHJT010000001">
    <property type="protein sequence ID" value="MBB4932692.1"/>
    <property type="molecule type" value="Genomic_DNA"/>
</dbReference>
<proteinExistence type="predicted"/>
<evidence type="ECO:0000313" key="3">
    <source>
        <dbReference type="Proteomes" id="UP000523007"/>
    </source>
</evidence>
<accession>A0A7W7RIV5</accession>
<keyword evidence="1" id="KW-0472">Membrane</keyword>
<dbReference type="AlphaFoldDB" id="A0A7W7RIV5"/>
<dbReference type="Proteomes" id="UP000523007">
    <property type="component" value="Unassembled WGS sequence"/>
</dbReference>
<keyword evidence="1" id="KW-1133">Transmembrane helix</keyword>
<keyword evidence="3" id="KW-1185">Reference proteome</keyword>
<feature type="transmembrane region" description="Helical" evidence="1">
    <location>
        <begin position="20"/>
        <end position="37"/>
    </location>
</feature>
<feature type="transmembrane region" description="Helical" evidence="1">
    <location>
        <begin position="89"/>
        <end position="110"/>
    </location>
</feature>
<feature type="transmembrane region" description="Helical" evidence="1">
    <location>
        <begin position="150"/>
        <end position="168"/>
    </location>
</feature>
<sequence>MSALASTLRLEVRLQKRYGFLYAAAFSGVLWLALMLPMPHHLRDVFAPYAIFGDLVIVGFFFIAGSLFFEKGARTVFALVVTPLSFRDYLTAKVASLTALSTVLALAIVLVTHGTRFSAPELLLGVVLATVLFLLASFTSAAPYLSITDWMIPATLWVCVLSVPFLGYSGLWEHALVYLVPTMGPLLLLGAAFGQYDLAGWEWAYSLLYPVLWIAVLGLVSRVVFDRYIVAGEGK</sequence>
<feature type="transmembrane region" description="Helical" evidence="1">
    <location>
        <begin position="49"/>
        <end position="69"/>
    </location>
</feature>